<protein>
    <recommendedName>
        <fullName evidence="5">Coenzyme Q-binding protein COQ10 START domain-containing protein</fullName>
    </recommendedName>
</protein>
<feature type="compositionally biased region" description="Basic and acidic residues" evidence="4">
    <location>
        <begin position="32"/>
        <end position="41"/>
    </location>
</feature>
<organism evidence="6 7">
    <name type="scientific">Neospora caninum (strain Liverpool)</name>
    <dbReference type="NCBI Taxonomy" id="572307"/>
    <lineage>
        <taxon>Eukaryota</taxon>
        <taxon>Sar</taxon>
        <taxon>Alveolata</taxon>
        <taxon>Apicomplexa</taxon>
        <taxon>Conoidasida</taxon>
        <taxon>Coccidia</taxon>
        <taxon>Eucoccidiorida</taxon>
        <taxon>Eimeriorina</taxon>
        <taxon>Sarcocystidae</taxon>
        <taxon>Neospora</taxon>
    </lineage>
</organism>
<dbReference type="RefSeq" id="XP_003883575.1">
    <property type="nucleotide sequence ID" value="XM_003883526.1"/>
</dbReference>
<dbReference type="InterPro" id="IPR023393">
    <property type="entry name" value="START-like_dom_sf"/>
</dbReference>
<reference evidence="7" key="1">
    <citation type="journal article" date="2012" name="PLoS Pathog.">
        <title>Comparative genomics of the apicomplexan parasites Toxoplasma gondii and Neospora caninum: Coccidia differing in host range and transmission strategy.</title>
        <authorList>
            <person name="Reid A.J."/>
            <person name="Vermont S.J."/>
            <person name="Cotton J.A."/>
            <person name="Harris D."/>
            <person name="Hill-Cawthorne G.A."/>
            <person name="Konen-Waisman S."/>
            <person name="Latham S.M."/>
            <person name="Mourier T."/>
            <person name="Norton R."/>
            <person name="Quail M.A."/>
            <person name="Sanders M."/>
            <person name="Shanmugam D."/>
            <person name="Sohal A."/>
            <person name="Wasmuth J.D."/>
            <person name="Brunk B."/>
            <person name="Grigg M.E."/>
            <person name="Howard J.C."/>
            <person name="Parkinson J."/>
            <person name="Roos D.S."/>
            <person name="Trees A.J."/>
            <person name="Berriman M."/>
            <person name="Pain A."/>
            <person name="Wastling J.M."/>
        </authorList>
    </citation>
    <scope>NUCLEOTIDE SEQUENCE [LARGE SCALE GENOMIC DNA]</scope>
    <source>
        <strain evidence="7">Liverpool</strain>
    </source>
</reference>
<feature type="region of interest" description="Disordered" evidence="4">
    <location>
        <begin position="425"/>
        <end position="451"/>
    </location>
</feature>
<dbReference type="PANTHER" id="PTHR12901:SF10">
    <property type="entry name" value="COENZYME Q-BINDING PROTEIN COQ10, MITOCHONDRIAL"/>
    <property type="match status" value="1"/>
</dbReference>
<dbReference type="GeneID" id="13442875"/>
<feature type="compositionally biased region" description="Basic and acidic residues" evidence="4">
    <location>
        <begin position="336"/>
        <end position="355"/>
    </location>
</feature>
<evidence type="ECO:0000256" key="1">
    <source>
        <dbReference type="ARBA" id="ARBA00006885"/>
    </source>
</evidence>
<keyword evidence="7" id="KW-1185">Reference proteome</keyword>
<feature type="compositionally biased region" description="Low complexity" evidence="4">
    <location>
        <begin position="242"/>
        <end position="279"/>
    </location>
</feature>
<dbReference type="GO" id="GO:0045333">
    <property type="term" value="P:cellular respiration"/>
    <property type="evidence" value="ECO:0007669"/>
    <property type="project" value="InterPro"/>
</dbReference>
<gene>
    <name evidence="6" type="ORF">NCLIV_033300</name>
</gene>
<dbReference type="Gene3D" id="3.30.530.20">
    <property type="match status" value="1"/>
</dbReference>
<dbReference type="GO" id="GO:0005739">
    <property type="term" value="C:mitochondrion"/>
    <property type="evidence" value="ECO:0007669"/>
    <property type="project" value="TreeGrafter"/>
</dbReference>
<dbReference type="PANTHER" id="PTHR12901">
    <property type="entry name" value="SPERM PROTEIN HOMOLOG"/>
    <property type="match status" value="1"/>
</dbReference>
<dbReference type="InParanoid" id="F0VII2"/>
<evidence type="ECO:0000313" key="7">
    <source>
        <dbReference type="Proteomes" id="UP000007494"/>
    </source>
</evidence>
<evidence type="ECO:0000259" key="5">
    <source>
        <dbReference type="Pfam" id="PF03364"/>
    </source>
</evidence>
<dbReference type="Pfam" id="PF03364">
    <property type="entry name" value="Polyketide_cyc"/>
    <property type="match status" value="1"/>
</dbReference>
<evidence type="ECO:0000256" key="2">
    <source>
        <dbReference type="ARBA" id="ARBA00011814"/>
    </source>
</evidence>
<comment type="subunit">
    <text evidence="2">Interacts with coenzyme Q.</text>
</comment>
<accession>F0VII2</accession>
<feature type="region of interest" description="Disordered" evidence="4">
    <location>
        <begin position="242"/>
        <end position="376"/>
    </location>
</feature>
<feature type="compositionally biased region" description="Polar residues" evidence="4">
    <location>
        <begin position="504"/>
        <end position="516"/>
    </location>
</feature>
<dbReference type="GO" id="GO:0048039">
    <property type="term" value="F:ubiquinone binding"/>
    <property type="evidence" value="ECO:0007669"/>
    <property type="project" value="InterPro"/>
</dbReference>
<evidence type="ECO:0000313" key="6">
    <source>
        <dbReference type="EMBL" id="CBZ53543.1"/>
    </source>
</evidence>
<evidence type="ECO:0000256" key="4">
    <source>
        <dbReference type="SAM" id="MobiDB-lite"/>
    </source>
</evidence>
<feature type="compositionally biased region" description="Low complexity" evidence="4">
    <location>
        <begin position="429"/>
        <end position="451"/>
    </location>
</feature>
<feature type="region of interest" description="Disordered" evidence="4">
    <location>
        <begin position="18"/>
        <end position="56"/>
    </location>
</feature>
<feature type="compositionally biased region" description="Basic and acidic residues" evidence="4">
    <location>
        <begin position="291"/>
        <end position="300"/>
    </location>
</feature>
<comment type="similarity">
    <text evidence="1">Belongs to the COQ10 family.</text>
</comment>
<proteinExistence type="inferred from homology"/>
<dbReference type="InterPro" id="IPR044996">
    <property type="entry name" value="COQ10-like"/>
</dbReference>
<dbReference type="VEuPathDB" id="ToxoDB:NCLIV_033300"/>
<dbReference type="eggNOG" id="KOG3177">
    <property type="taxonomic scope" value="Eukaryota"/>
</dbReference>
<dbReference type="EMBL" id="FR823390">
    <property type="protein sequence ID" value="CBZ53543.1"/>
    <property type="molecule type" value="Genomic_DNA"/>
</dbReference>
<feature type="region of interest" description="Disordered" evidence="4">
    <location>
        <begin position="553"/>
        <end position="633"/>
    </location>
</feature>
<comment type="function">
    <text evidence="3">Required for the function of coenzyme Q in the respiratory chain. May serve as a chaperone or may be involved in the transport of Q6 from its site of synthesis to the catalytic sites of the respiratory complexes.</text>
</comment>
<feature type="domain" description="Coenzyme Q-binding protein COQ10 START" evidence="5">
    <location>
        <begin position="123"/>
        <end position="228"/>
    </location>
</feature>
<dbReference type="AlphaFoldDB" id="F0VII2"/>
<feature type="compositionally biased region" description="Basic and acidic residues" evidence="4">
    <location>
        <begin position="490"/>
        <end position="502"/>
    </location>
</feature>
<dbReference type="OMA" id="HWTHHTH"/>
<name>F0VII2_NEOCL</name>
<dbReference type="SUPFAM" id="SSF55961">
    <property type="entry name" value="Bet v1-like"/>
    <property type="match status" value="1"/>
</dbReference>
<feature type="region of interest" description="Disordered" evidence="4">
    <location>
        <begin position="468"/>
        <end position="517"/>
    </location>
</feature>
<feature type="compositionally biased region" description="Basic and acidic residues" evidence="4">
    <location>
        <begin position="572"/>
        <end position="589"/>
    </location>
</feature>
<dbReference type="InterPro" id="IPR005031">
    <property type="entry name" value="COQ10_START"/>
</dbReference>
<dbReference type="Proteomes" id="UP000007494">
    <property type="component" value="Chromosome VIII"/>
</dbReference>
<evidence type="ECO:0000256" key="3">
    <source>
        <dbReference type="ARBA" id="ARBA00024947"/>
    </source>
</evidence>
<sequence>MLFALRACSPTRHLLTAKRLPQPPSRRRKRLGNGDRGEKTRRGLGARGWRTSDWGRGRHTRKRPWDACKRALCGLVFAARRAKTCRRDSSGIFLGCQRRREVPRIRAMESRIVKPPVGGNDGRESFEAELVVGFGLVSDRYTSRVSSQCPPASAASSRSSSPFRVTVDAADSSVFKTLVNCWEFRPLPGCTRSCSVDFTIEFEFNSSLHQHLAGLFLNDVAATMGRCFDARVAALYGLSSPSPDTTFSPSGSRSPSASSWAPHFPSSSQNDDSASSFSSCPQQGCTPSFEVHPDVPENRLAKRRGAPAAGTPEARGDCGDAPAMPHSEADAGATLERTDVPEAAEADDRTSDRRSARCASTLGTRPGSASALSCSARDEEEGAEICAESGLRGVLPRTHVTQGHTCDVGKASAFPLSNQALNVRRLRKSSSSPCSSPCSSPGLPSSSSSLSSVSSASFPAAGCEGVISPHLDGARPPRSGLPTGASVEPALERSERRVKEDESISSPQQARSFSSPSRLSALEERLARQLLLGPNPRATASVIAVFLALDPRTPVPELNPLTQTSSVRSGRAPREGETKRGKGQEKEIQRANPVSRRRGKRRVEAGDNQVMAFDTEQENRGERSATAEPGFDVEEAERSLVQALRDLVNHWTHHTHGSARSRWCRRKTYNVPKTRNSL</sequence>
<dbReference type="OrthoDB" id="396860at2759"/>